<keyword evidence="1" id="KW-0472">Membrane</keyword>
<evidence type="ECO:0000313" key="3">
    <source>
        <dbReference type="Proteomes" id="UP000554286"/>
    </source>
</evidence>
<keyword evidence="3" id="KW-1185">Reference proteome</keyword>
<evidence type="ECO:0000313" key="2">
    <source>
        <dbReference type="EMBL" id="MBB4267488.1"/>
    </source>
</evidence>
<feature type="transmembrane region" description="Helical" evidence="1">
    <location>
        <begin position="41"/>
        <end position="62"/>
    </location>
</feature>
<keyword evidence="1" id="KW-1133">Transmembrane helix</keyword>
<feature type="transmembrane region" description="Helical" evidence="1">
    <location>
        <begin position="83"/>
        <end position="113"/>
    </location>
</feature>
<proteinExistence type="predicted"/>
<protein>
    <submittedName>
        <fullName evidence="2">Uncharacterized protein</fullName>
    </submittedName>
</protein>
<dbReference type="AlphaFoldDB" id="A0A7W6RFF4"/>
<name>A0A7W6RFF4_9PROT</name>
<evidence type="ECO:0000256" key="1">
    <source>
        <dbReference type="SAM" id="Phobius"/>
    </source>
</evidence>
<keyword evidence="1" id="KW-0812">Transmembrane</keyword>
<dbReference type="Proteomes" id="UP000554286">
    <property type="component" value="Unassembled WGS sequence"/>
</dbReference>
<feature type="transmembrane region" description="Helical" evidence="1">
    <location>
        <begin position="163"/>
        <end position="184"/>
    </location>
</feature>
<accession>A0A7W6RFF4</accession>
<dbReference type="RefSeq" id="WP_184046928.1">
    <property type="nucleotide sequence ID" value="NZ_JACIGK010000027.1"/>
</dbReference>
<sequence>MFPWYKGLWAFYTLLTLVLTALSYGVSRIVFVPIVAIPDFALPRGFTLGVAFVFAATVVFLLRHGMRLWPELPALLRPSIAKIIVTMIVFLFVPFGNLAFMPLIMGLHVAFFIEDLRTVLSPQDLSDLDRMPRVLIHFGILLLGAAFAYLITTLSWRSSRRRYGAWEIVPLGYLAAYTFTLLVWQRPYM</sequence>
<organism evidence="2 3">
    <name type="scientific">Roseospira visakhapatnamensis</name>
    <dbReference type="NCBI Taxonomy" id="390880"/>
    <lineage>
        <taxon>Bacteria</taxon>
        <taxon>Pseudomonadati</taxon>
        <taxon>Pseudomonadota</taxon>
        <taxon>Alphaproteobacteria</taxon>
        <taxon>Rhodospirillales</taxon>
        <taxon>Rhodospirillaceae</taxon>
        <taxon>Roseospira</taxon>
    </lineage>
</organism>
<dbReference type="EMBL" id="JACIGK010000027">
    <property type="protein sequence ID" value="MBB4267488.1"/>
    <property type="molecule type" value="Genomic_DNA"/>
</dbReference>
<reference evidence="2 3" key="1">
    <citation type="submission" date="2020-08" db="EMBL/GenBank/DDBJ databases">
        <title>Genome sequencing of Purple Non-Sulfur Bacteria from various extreme environments.</title>
        <authorList>
            <person name="Mayer M."/>
        </authorList>
    </citation>
    <scope>NUCLEOTIDE SEQUENCE [LARGE SCALE GENOMIC DNA]</scope>
    <source>
        <strain evidence="2 3">JA131</strain>
    </source>
</reference>
<feature type="transmembrane region" description="Helical" evidence="1">
    <location>
        <begin position="133"/>
        <end position="151"/>
    </location>
</feature>
<comment type="caution">
    <text evidence="2">The sequence shown here is derived from an EMBL/GenBank/DDBJ whole genome shotgun (WGS) entry which is preliminary data.</text>
</comment>
<gene>
    <name evidence="2" type="ORF">GGD89_003132</name>
</gene>